<feature type="coiled-coil region" evidence="1">
    <location>
        <begin position="131"/>
        <end position="165"/>
    </location>
</feature>
<name>A0AAD7QHD0_QUISA</name>
<dbReference type="GO" id="GO:0080188">
    <property type="term" value="P:gene silencing by siRNA-directed DNA methylation"/>
    <property type="evidence" value="ECO:0007669"/>
    <property type="project" value="InterPro"/>
</dbReference>
<dbReference type="AlphaFoldDB" id="A0AAD7QHD0"/>
<evidence type="ECO:0000313" key="2">
    <source>
        <dbReference type="EMBL" id="KAJ7980851.1"/>
    </source>
</evidence>
<proteinExistence type="predicted"/>
<dbReference type="InterPro" id="IPR045177">
    <property type="entry name" value="FDM1-5/IDN2"/>
</dbReference>
<evidence type="ECO:0000256" key="1">
    <source>
        <dbReference type="SAM" id="Coils"/>
    </source>
</evidence>
<reference evidence="2 3" key="1">
    <citation type="journal article" date="2023" name="Science">
        <title>Elucidation of the pathway for biosynthesis of saponin adjuvants from the soapbark tree.</title>
        <authorList>
            <person name="Reed J."/>
            <person name="Orme A."/>
            <person name="El-Demerdash A."/>
            <person name="Owen C."/>
            <person name="Martin L.B.B."/>
            <person name="Misra R.C."/>
            <person name="Kikuchi S."/>
            <person name="Rejzek M."/>
            <person name="Martin A.C."/>
            <person name="Harkess A."/>
            <person name="Leebens-Mack J."/>
            <person name="Louveau T."/>
            <person name="Stephenson M.J."/>
            <person name="Osbourn A."/>
        </authorList>
    </citation>
    <scope>NUCLEOTIDE SEQUENCE [LARGE SCALE GENOMIC DNA]</scope>
    <source>
        <strain evidence="2">S10</strain>
    </source>
</reference>
<feature type="coiled-coil region" evidence="1">
    <location>
        <begin position="8"/>
        <end position="92"/>
    </location>
</feature>
<organism evidence="2 3">
    <name type="scientific">Quillaja saponaria</name>
    <name type="common">Soap bark tree</name>
    <dbReference type="NCBI Taxonomy" id="32244"/>
    <lineage>
        <taxon>Eukaryota</taxon>
        <taxon>Viridiplantae</taxon>
        <taxon>Streptophyta</taxon>
        <taxon>Embryophyta</taxon>
        <taxon>Tracheophyta</taxon>
        <taxon>Spermatophyta</taxon>
        <taxon>Magnoliopsida</taxon>
        <taxon>eudicotyledons</taxon>
        <taxon>Gunneridae</taxon>
        <taxon>Pentapetalae</taxon>
        <taxon>rosids</taxon>
        <taxon>fabids</taxon>
        <taxon>Fabales</taxon>
        <taxon>Quillajaceae</taxon>
        <taxon>Quillaja</taxon>
    </lineage>
</organism>
<keyword evidence="3" id="KW-1185">Reference proteome</keyword>
<sequence>MRKSQEDLKSLVSENKKTKLLLETQKQELEMRSKELEERELRIKNELMKLQNEKDLNEKATIQMEKATVEHNKTAENMLKLAEEQRREKVKLHGKIIEGQKILDSKHALELEIESMRGALKVLKHLGVDGDVEILEKMDAIQKEIKDKEEELTGLEGNMLKLAEEQKREKVKLPQKNY</sequence>
<dbReference type="KEGG" id="qsa:O6P43_000203"/>
<keyword evidence="1" id="KW-0175">Coiled coil</keyword>
<gene>
    <name evidence="2" type="ORF">O6P43_000203</name>
</gene>
<protein>
    <submittedName>
        <fullName evidence="2">Factor of DNA methylation like</fullName>
    </submittedName>
</protein>
<dbReference type="EMBL" id="JARAOO010000001">
    <property type="protein sequence ID" value="KAJ7980851.1"/>
    <property type="molecule type" value="Genomic_DNA"/>
</dbReference>
<accession>A0AAD7QHD0</accession>
<dbReference type="PANTHER" id="PTHR21596">
    <property type="entry name" value="RIBONUCLEASE P SUBUNIT P38"/>
    <property type="match status" value="1"/>
</dbReference>
<evidence type="ECO:0000313" key="3">
    <source>
        <dbReference type="Proteomes" id="UP001163823"/>
    </source>
</evidence>
<dbReference type="Proteomes" id="UP001163823">
    <property type="component" value="Chromosome 1"/>
</dbReference>
<comment type="caution">
    <text evidence="2">The sequence shown here is derived from an EMBL/GenBank/DDBJ whole genome shotgun (WGS) entry which is preliminary data.</text>
</comment>
<dbReference type="PANTHER" id="PTHR21596:SF23">
    <property type="entry name" value="FACTOR OF DNA METHYLATION 4"/>
    <property type="match status" value="1"/>
</dbReference>